<gene>
    <name evidence="1" type="ORF">ikelab_15720</name>
</gene>
<accession>A0A6L2ZXS2</accession>
<dbReference type="Proteomes" id="UP000504756">
    <property type="component" value="Unassembled WGS sequence"/>
</dbReference>
<evidence type="ECO:0000313" key="2">
    <source>
        <dbReference type="Proteomes" id="UP000504756"/>
    </source>
</evidence>
<sequence>MISKVRKTITGTEFWDSEKKRTLFVADGEDPDFEVGEVQEKQEEQEEKDINLNSMSVPQLKEYAASIEVEIPKELTKKKEILEFLQ</sequence>
<comment type="caution">
    <text evidence="1">The sequence shown here is derived from an EMBL/GenBank/DDBJ whole genome shotgun (WGS) entry which is preliminary data.</text>
</comment>
<organism evidence="1 2">
    <name type="scientific">Lactococcus garvieae</name>
    <dbReference type="NCBI Taxonomy" id="1363"/>
    <lineage>
        <taxon>Bacteria</taxon>
        <taxon>Bacillati</taxon>
        <taxon>Bacillota</taxon>
        <taxon>Bacilli</taxon>
        <taxon>Lactobacillales</taxon>
        <taxon>Streptococcaceae</taxon>
        <taxon>Lactococcus</taxon>
    </lineage>
</organism>
<dbReference type="RefSeq" id="WP_176490503.1">
    <property type="nucleotide sequence ID" value="NZ_BLXU01000009.1"/>
</dbReference>
<protein>
    <recommendedName>
        <fullName evidence="3">Rho termination factor N-terminal domain-containing protein</fullName>
    </recommendedName>
</protein>
<dbReference type="AlphaFoldDB" id="A0A6L2ZXS2"/>
<evidence type="ECO:0008006" key="3">
    <source>
        <dbReference type="Google" id="ProtNLM"/>
    </source>
</evidence>
<name>A0A6L2ZXS2_9LACT</name>
<dbReference type="EMBL" id="BLXU01000009">
    <property type="protein sequence ID" value="GFO52297.1"/>
    <property type="molecule type" value="Genomic_DNA"/>
</dbReference>
<evidence type="ECO:0000313" key="1">
    <source>
        <dbReference type="EMBL" id="GFO52297.1"/>
    </source>
</evidence>
<proteinExistence type="predicted"/>
<reference evidence="1 2" key="1">
    <citation type="submission" date="2020-06" db="EMBL/GenBank/DDBJ databases">
        <title>Draft genome sequence of Lactic acid bacteria from Okinawan-style tofu.</title>
        <authorList>
            <person name="Takara I."/>
            <person name="Ikematsu S."/>
        </authorList>
    </citation>
    <scope>NUCLEOTIDE SEQUENCE [LARGE SCALE GENOMIC DNA]</scope>
    <source>
        <strain evidence="2">lg38</strain>
    </source>
</reference>